<dbReference type="Proteomes" id="UP000183316">
    <property type="component" value="Chromosome"/>
</dbReference>
<evidence type="ECO:0000313" key="2">
    <source>
        <dbReference type="Proteomes" id="UP000183316"/>
    </source>
</evidence>
<protein>
    <submittedName>
        <fullName evidence="1">Uncharacterized protein</fullName>
    </submittedName>
</protein>
<reference evidence="1 2" key="1">
    <citation type="submission" date="2016-03" db="EMBL/GenBank/DDBJ databases">
        <title>Genome Sequence and Comparative Pathogenic Determinants of Uropathogenic Escherichia coli O25b:H4, a Clinical Isolate from Saudi Arabia.</title>
        <authorList>
            <person name="Alyamani E.A.J."/>
            <person name="Khiyami M.A."/>
            <person name="Booq R.Y."/>
            <person name="Bahwerth F.S."/>
            <person name="Vaisvil B."/>
            <person name="Schmitt D.P."/>
            <person name="Kapatral V."/>
        </authorList>
    </citation>
    <scope>NUCLEOTIDE SEQUENCE [LARGE SCALE GENOMIC DNA]</scope>
    <source>
        <strain evidence="1 2">O25b:H4</strain>
    </source>
</reference>
<evidence type="ECO:0000313" key="1">
    <source>
        <dbReference type="EMBL" id="ANK01326.1"/>
    </source>
</evidence>
<organism evidence="1 2">
    <name type="scientific">Escherichia coli O25b:H4</name>
    <dbReference type="NCBI Taxonomy" id="941280"/>
    <lineage>
        <taxon>Bacteria</taxon>
        <taxon>Pseudomonadati</taxon>
        <taxon>Pseudomonadota</taxon>
        <taxon>Gammaproteobacteria</taxon>
        <taxon>Enterobacterales</taxon>
        <taxon>Enterobacteriaceae</taxon>
        <taxon>Escherichia</taxon>
    </lineage>
</organism>
<proteinExistence type="predicted"/>
<name>A0A192C6L3_ECO25</name>
<sequence length="34" mass="4033">MLMLVVPENQAIRRFSKQYELINGYYNQPGCGWL</sequence>
<gene>
    <name evidence="1" type="ORF">WLH_00065</name>
</gene>
<dbReference type="AlphaFoldDB" id="A0A192C6L3"/>
<dbReference type="PATRIC" id="fig|941280.3.peg.65"/>
<dbReference type="EMBL" id="CP015085">
    <property type="protein sequence ID" value="ANK01326.1"/>
    <property type="molecule type" value="Genomic_DNA"/>
</dbReference>
<accession>A0A192C6L3</accession>